<dbReference type="Proteomes" id="UP001500728">
    <property type="component" value="Unassembled WGS sequence"/>
</dbReference>
<dbReference type="PANTHER" id="PTHR11070:SF2">
    <property type="entry name" value="ATP-DEPENDENT DNA HELICASE SRS2"/>
    <property type="match status" value="1"/>
</dbReference>
<dbReference type="EMBL" id="BAAAUW010000015">
    <property type="protein sequence ID" value="GAA3265020.1"/>
    <property type="molecule type" value="Genomic_DNA"/>
</dbReference>
<dbReference type="Gene3D" id="3.40.50.300">
    <property type="entry name" value="P-loop containing nucleotide triphosphate hydrolases"/>
    <property type="match status" value="2"/>
</dbReference>
<reference evidence="2" key="1">
    <citation type="journal article" date="2019" name="Int. J. Syst. Evol. Microbiol.">
        <title>The Global Catalogue of Microorganisms (GCM) 10K type strain sequencing project: providing services to taxonomists for standard genome sequencing and annotation.</title>
        <authorList>
            <consortium name="The Broad Institute Genomics Platform"/>
            <consortium name="The Broad Institute Genome Sequencing Center for Infectious Disease"/>
            <person name="Wu L."/>
            <person name="Ma J."/>
        </authorList>
    </citation>
    <scope>NUCLEOTIDE SEQUENCE [LARGE SCALE GENOMIC DNA]</scope>
    <source>
        <strain evidence="2">JCM 9381</strain>
    </source>
</reference>
<evidence type="ECO:0008006" key="3">
    <source>
        <dbReference type="Google" id="ProtNLM"/>
    </source>
</evidence>
<dbReference type="RefSeq" id="WP_189365279.1">
    <property type="nucleotide sequence ID" value="NZ_BAAAUW010000015.1"/>
</dbReference>
<name>A0ABP6QY50_9ACTN</name>
<evidence type="ECO:0000313" key="2">
    <source>
        <dbReference type="Proteomes" id="UP001500728"/>
    </source>
</evidence>
<proteinExistence type="predicted"/>
<accession>A0ABP6QY50</accession>
<dbReference type="InterPro" id="IPR000212">
    <property type="entry name" value="DNA_helicase_UvrD/REP"/>
</dbReference>
<dbReference type="InterPro" id="IPR027417">
    <property type="entry name" value="P-loop_NTPase"/>
</dbReference>
<evidence type="ECO:0000313" key="1">
    <source>
        <dbReference type="EMBL" id="GAA3265020.1"/>
    </source>
</evidence>
<dbReference type="Pfam" id="PF13245">
    <property type="entry name" value="AAA_19"/>
    <property type="match status" value="1"/>
</dbReference>
<dbReference type="PANTHER" id="PTHR11070">
    <property type="entry name" value="UVRD / RECB / PCRA DNA HELICASE FAMILY MEMBER"/>
    <property type="match status" value="1"/>
</dbReference>
<comment type="caution">
    <text evidence="1">The sequence shown here is derived from an EMBL/GenBank/DDBJ whole genome shotgun (WGS) entry which is preliminary data.</text>
</comment>
<gene>
    <name evidence="1" type="ORF">GCM10010469_35170</name>
</gene>
<protein>
    <recommendedName>
        <fullName evidence="3">DNA helicase</fullName>
    </recommendedName>
</protein>
<organism evidence="1 2">
    <name type="scientific">Streptomyces labedae</name>
    <dbReference type="NCBI Taxonomy" id="285569"/>
    <lineage>
        <taxon>Bacteria</taxon>
        <taxon>Bacillati</taxon>
        <taxon>Actinomycetota</taxon>
        <taxon>Actinomycetes</taxon>
        <taxon>Kitasatosporales</taxon>
        <taxon>Streptomycetaceae</taxon>
        <taxon>Streptomyces</taxon>
    </lineage>
</organism>
<dbReference type="SUPFAM" id="SSF52540">
    <property type="entry name" value="P-loop containing nucleoside triphosphate hydrolases"/>
    <property type="match status" value="1"/>
</dbReference>
<keyword evidence="2" id="KW-1185">Reference proteome</keyword>
<sequence length="550" mass="59569">MAYRARADQRAVIESVAPVLVVSGGAGTGKTTTAVAAARAHLEAADEGLLRLRQEAARHGQRAPLPAATRVLFLSFSRTAVAQIIDRAATVIGELRPRLEVSTFHGFAWRVITGFGAHHGFPPPQSVLSQANQTVPGAPPGLTYDQLMPAARRLLALEKVRDHYAGRYTLVICDEFQDTDATEWAFLQQIAPKARRILLGDVNQSIYEGAFKPGVNPAARIADSMALPGARRIDLQAASYRDPSGVLPAAAEAARQRRFTDPALRTAAQQGRLAVTRITDDTGYAQVIELARAARQKKHTVSIFTHTNIATTSLSDALNAAGLVHEQVGFTEAHAEALSAQLALVQFACGQKGVQVRRTLAVFVTACLRGRGLPPLARQMLDQSNPTLQRALLALAQDLRSAGSGPNADIDRLADLVTGAYARIGTFRGQEAWLQAAPTTRRALRLLKEDQSITAVAEELHHARDETLVGDTRPRPRPVQVMNLHQTKGREADTTILLLADEEWYGPEGEPFPTGSRLLYVVMTRARYQAHLVVPANSHPLWAPLIAALE</sequence>